<dbReference type="PANTHER" id="PTHR46331:SF2">
    <property type="entry name" value="VALACYCLOVIR HYDROLASE"/>
    <property type="match status" value="1"/>
</dbReference>
<dbReference type="InterPro" id="IPR029058">
    <property type="entry name" value="AB_hydrolase_fold"/>
</dbReference>
<gene>
    <name evidence="2" type="ORF">BTJ66_05085</name>
    <name evidence="3" type="ORF">MNY58_00420</name>
</gene>
<dbReference type="Pfam" id="PF00561">
    <property type="entry name" value="Abhydrolase_1"/>
    <property type="match status" value="1"/>
</dbReference>
<dbReference type="OrthoDB" id="9805423at2"/>
<protein>
    <submittedName>
        <fullName evidence="2">Alpha/beta hydrolase</fullName>
    </submittedName>
</protein>
<keyword evidence="5" id="KW-1185">Reference proteome</keyword>
<dbReference type="RefSeq" id="WP_099089884.1">
    <property type="nucleotide sequence ID" value="NZ_CP093217.1"/>
</dbReference>
<evidence type="ECO:0000313" key="3">
    <source>
        <dbReference type="EMBL" id="UQW81624.1"/>
    </source>
</evidence>
<keyword evidence="2" id="KW-0378">Hydrolase</keyword>
<organism evidence="2 4">
    <name type="scientific">Staphylococcus edaphicus</name>
    <dbReference type="NCBI Taxonomy" id="1955013"/>
    <lineage>
        <taxon>Bacteria</taxon>
        <taxon>Bacillati</taxon>
        <taxon>Bacillota</taxon>
        <taxon>Bacilli</taxon>
        <taxon>Bacillales</taxon>
        <taxon>Staphylococcaceae</taxon>
        <taxon>Staphylococcus</taxon>
    </lineage>
</organism>
<reference evidence="3" key="4">
    <citation type="submission" date="2022-03" db="EMBL/GenBank/DDBJ databases">
        <title>Complete Genome Sequence of Staphylococcus edaphicus strain CCM 8731.</title>
        <authorList>
            <person name="Rimmer C.O."/>
            <person name="Thomas J.C."/>
        </authorList>
    </citation>
    <scope>NUCLEOTIDE SEQUENCE</scope>
    <source>
        <strain evidence="3">CCM 8731</strain>
    </source>
</reference>
<dbReference type="Proteomes" id="UP001056588">
    <property type="component" value="Chromosome"/>
</dbReference>
<dbReference type="PANTHER" id="PTHR46331">
    <property type="entry name" value="VALACYCLOVIR HYDROLASE"/>
    <property type="match status" value="1"/>
</dbReference>
<evidence type="ECO:0000313" key="2">
    <source>
        <dbReference type="EMBL" id="PHK50126.1"/>
    </source>
</evidence>
<feature type="domain" description="AB hydrolase-1" evidence="1">
    <location>
        <begin position="20"/>
        <end position="141"/>
    </location>
</feature>
<accession>A0A2C6WQV2</accession>
<dbReference type="Gene3D" id="3.40.50.1820">
    <property type="entry name" value="alpha/beta hydrolase"/>
    <property type="match status" value="1"/>
</dbReference>
<sequence>MHTLELEGAKLNYYKQGQGPVLILVPGANGTGDIFLPLIDQLKDHFTVVAVDRRDYGHSELTKPLPDKAQQPNDDYRVKQDAEDIAQLAKHLSDDPIYLLGSSSGAIVTMHVLKDYPEIIKHIAFHEPPINTFLPDSQYWKQKNDVIVDQILNKGLEVGMKTFAETLNISPIDIKSMSQPVSEDNEAQKEQYERMIFWSKYEIRQYTHSEINLSDFTQYKDRIILLNGTDSKGSFPQDVNFYISEQTGIKIKEIPGGHLGYIQKPESFAEVLLNIWT</sequence>
<dbReference type="EMBL" id="MRZN01000005">
    <property type="protein sequence ID" value="PHK50126.1"/>
    <property type="molecule type" value="Genomic_DNA"/>
</dbReference>
<evidence type="ECO:0000313" key="5">
    <source>
        <dbReference type="Proteomes" id="UP001056588"/>
    </source>
</evidence>
<reference evidence="2" key="3">
    <citation type="submission" date="2017-10" db="EMBL/GenBank/DDBJ databases">
        <authorList>
            <person name="Vrbovska V."/>
            <person name="Kovarovic V."/>
            <person name="Indrakova A."/>
        </authorList>
    </citation>
    <scope>NUCLEOTIDE SEQUENCE</scope>
    <source>
        <strain evidence="2">CCM 8730</strain>
    </source>
</reference>
<reference evidence="2" key="1">
    <citation type="journal article" date="2017" name="Appl. Environ. Microbiol.">
        <title>Staphylococcus edaphicus sp. nov., isolated in Antarctica, harbours mecC gene and genomic islands with suspected role in adaptation to extreme environment.</title>
        <authorList>
            <person name="Pantucek R."/>
            <person name="Sedlacek I."/>
            <person name="Indrakova A."/>
            <person name="Vrbovska V."/>
            <person name="Maslanova I."/>
            <person name="Kovarovic V."/>
            <person name="Svec P."/>
            <person name="Kralova S."/>
            <person name="Kristofova L."/>
            <person name="Keklakova J."/>
            <person name="Petras P."/>
            <person name="Doskar J."/>
        </authorList>
    </citation>
    <scope>NUCLEOTIDE SEQUENCE</scope>
    <source>
        <strain evidence="2">CCM 8730</strain>
    </source>
</reference>
<dbReference type="SUPFAM" id="SSF53474">
    <property type="entry name" value="alpha/beta-Hydrolases"/>
    <property type="match status" value="1"/>
</dbReference>
<dbReference type="Proteomes" id="UP000223828">
    <property type="component" value="Unassembled WGS sequence"/>
</dbReference>
<evidence type="ECO:0000313" key="4">
    <source>
        <dbReference type="Proteomes" id="UP000223828"/>
    </source>
</evidence>
<reference evidence="4" key="2">
    <citation type="submission" date="2017-10" db="EMBL/GenBank/DDBJ databases">
        <title>Staphylococcus edaphicus sp. nov., isolated in Antarctica, harbouring mecC gene and genomic islands essential in adaptation to extreme environment.</title>
        <authorList>
            <person name="Pantucek R."/>
            <person name="Sedlacek I."/>
            <person name="Indrakova A."/>
            <person name="Vrbovska V."/>
            <person name="Maslanova I."/>
            <person name="Kovarovic V."/>
            <person name="Svec P."/>
            <person name="Kralova S."/>
            <person name="Kristofova L."/>
            <person name="Keklakova J."/>
            <person name="Petras P."/>
            <person name="Doskar J."/>
        </authorList>
    </citation>
    <scope>NUCLEOTIDE SEQUENCE [LARGE SCALE GENOMIC DNA]</scope>
    <source>
        <strain evidence="4">CCM 5085</strain>
    </source>
</reference>
<dbReference type="EMBL" id="CP093217">
    <property type="protein sequence ID" value="UQW81624.1"/>
    <property type="molecule type" value="Genomic_DNA"/>
</dbReference>
<dbReference type="GO" id="GO:0017171">
    <property type="term" value="F:serine hydrolase activity"/>
    <property type="evidence" value="ECO:0007669"/>
    <property type="project" value="TreeGrafter"/>
</dbReference>
<evidence type="ECO:0000259" key="1">
    <source>
        <dbReference type="Pfam" id="PF00561"/>
    </source>
</evidence>
<name>A0A2C6WQV2_9STAP</name>
<proteinExistence type="predicted"/>
<dbReference type="AlphaFoldDB" id="A0A2C6WQV2"/>
<dbReference type="InterPro" id="IPR000073">
    <property type="entry name" value="AB_hydrolase_1"/>
</dbReference>